<evidence type="ECO:0000313" key="7">
    <source>
        <dbReference type="Proteomes" id="UP000014975"/>
    </source>
</evidence>
<comment type="subcellular location">
    <subcellularLocation>
        <location evidence="2 5">Bacterial flagellum basal body</location>
    </subcellularLocation>
</comment>
<dbReference type="GO" id="GO:0030288">
    <property type="term" value="C:outer membrane-bounded periplasmic space"/>
    <property type="evidence" value="ECO:0007669"/>
    <property type="project" value="InterPro"/>
</dbReference>
<dbReference type="PATRIC" id="fig|1121439.3.peg.720"/>
<keyword evidence="6" id="KW-0966">Cell projection</keyword>
<evidence type="ECO:0000313" key="6">
    <source>
        <dbReference type="EMBL" id="EPR34965.1"/>
    </source>
</evidence>
<dbReference type="STRING" id="1121439.dsat_2328"/>
<dbReference type="GO" id="GO:0005198">
    <property type="term" value="F:structural molecule activity"/>
    <property type="evidence" value="ECO:0007669"/>
    <property type="project" value="InterPro"/>
</dbReference>
<dbReference type="GO" id="GO:0071973">
    <property type="term" value="P:bacterial-type flagellum-dependent cell motility"/>
    <property type="evidence" value="ECO:0007669"/>
    <property type="project" value="InterPro"/>
</dbReference>
<evidence type="ECO:0000256" key="3">
    <source>
        <dbReference type="ARBA" id="ARBA00022729"/>
    </source>
</evidence>
<keyword evidence="4 5" id="KW-0975">Bacterial flagellum</keyword>
<dbReference type="HAMAP" id="MF_00416">
    <property type="entry name" value="FlgI"/>
    <property type="match status" value="1"/>
</dbReference>
<comment type="subunit">
    <text evidence="5">The basal body constitutes a major portion of the flagellar organelle and consists of four rings (L,P,S, and M) mounted on a central rod.</text>
</comment>
<evidence type="ECO:0000256" key="4">
    <source>
        <dbReference type="ARBA" id="ARBA00023143"/>
    </source>
</evidence>
<keyword evidence="6" id="KW-0282">Flagellum</keyword>
<dbReference type="Proteomes" id="UP000014975">
    <property type="component" value="Unassembled WGS sequence"/>
</dbReference>
<comment type="similarity">
    <text evidence="5">Belongs to the FlgI family.</text>
</comment>
<dbReference type="PRINTS" id="PR01010">
    <property type="entry name" value="FLGPRINGFLGI"/>
</dbReference>
<dbReference type="GO" id="GO:0009428">
    <property type="term" value="C:bacterial-type flagellum basal body, distal rod, P ring"/>
    <property type="evidence" value="ECO:0007669"/>
    <property type="project" value="InterPro"/>
</dbReference>
<protein>
    <recommendedName>
        <fullName evidence="5">Flagellar P-ring protein</fullName>
    </recommendedName>
    <alternativeName>
        <fullName evidence="5">Basal body P-ring protein</fullName>
    </alternativeName>
</protein>
<keyword evidence="6" id="KW-0969">Cilium</keyword>
<gene>
    <name evidence="5" type="primary">flgI</name>
    <name evidence="6" type="ORF">dsat_2328</name>
</gene>
<dbReference type="PANTHER" id="PTHR30381:SF0">
    <property type="entry name" value="FLAGELLAR P-RING PROTEIN"/>
    <property type="match status" value="1"/>
</dbReference>
<dbReference type="eggNOG" id="COG1706">
    <property type="taxonomic scope" value="Bacteria"/>
</dbReference>
<organism evidence="6 7">
    <name type="scientific">Alkalidesulfovibrio alkalitolerans DSM 16529</name>
    <dbReference type="NCBI Taxonomy" id="1121439"/>
    <lineage>
        <taxon>Bacteria</taxon>
        <taxon>Pseudomonadati</taxon>
        <taxon>Thermodesulfobacteriota</taxon>
        <taxon>Desulfovibrionia</taxon>
        <taxon>Desulfovibrionales</taxon>
        <taxon>Desulfovibrionaceae</taxon>
        <taxon>Alkalidesulfovibrio</taxon>
    </lineage>
</organism>
<keyword evidence="3" id="KW-0732">Signal</keyword>
<sequence>MPRRILRLWGREKIMKRVLIAACTIFVLLAGLAHEVSAARIKDVATFKGVRSNQLVGYGLVVGLNGTGDQRGSDFTIQSMVNMLDKMGVRVDQAQLRPKNVAAVMVTANMPVSSAPGSRMDVTVSSIGDSKSLFGGLLLVTPLRGLDGNIYAVAQGPLTIGGFLAEGAAAQAQKNVTTVGIIPGGATVERGIPFNFNEMESITLNMSIQDFSTTMQTVEAINRSLGGQFATARDIATIEVDIPPRFQGNLVPLMASIENIEIRPDSRARVVVDEKTGTVVLGQNVRLGQVAVAHGNLQIVIAETAQVSQPAPFAAGETVVVPETEIGIVEQNKRLLLMEGATLRELVDGLNAIGATPRDLISILRTLRSAGALMADLEVI</sequence>
<dbReference type="EMBL" id="ATHI01000005">
    <property type="protein sequence ID" value="EPR34965.1"/>
    <property type="molecule type" value="Genomic_DNA"/>
</dbReference>
<dbReference type="AlphaFoldDB" id="S7TEF4"/>
<dbReference type="NCBIfam" id="NF003676">
    <property type="entry name" value="PRK05303.1"/>
    <property type="match status" value="1"/>
</dbReference>
<evidence type="ECO:0000256" key="1">
    <source>
        <dbReference type="ARBA" id="ARBA00002591"/>
    </source>
</evidence>
<proteinExistence type="inferred from homology"/>
<comment type="function">
    <text evidence="1 5">Assembles around the rod to form the L-ring and probably protects the motor/basal body from shearing forces during rotation.</text>
</comment>
<keyword evidence="7" id="KW-1185">Reference proteome</keyword>
<dbReference type="PANTHER" id="PTHR30381">
    <property type="entry name" value="FLAGELLAR P-RING PERIPLASMIC PROTEIN FLGI"/>
    <property type="match status" value="1"/>
</dbReference>
<name>S7TEF4_9BACT</name>
<accession>S7TEF4</accession>
<dbReference type="InterPro" id="IPR001782">
    <property type="entry name" value="Flag_FlgI"/>
</dbReference>
<dbReference type="Pfam" id="PF02119">
    <property type="entry name" value="FlgI"/>
    <property type="match status" value="1"/>
</dbReference>
<comment type="caution">
    <text evidence="6">The sequence shown here is derived from an EMBL/GenBank/DDBJ whole genome shotgun (WGS) entry which is preliminary data.</text>
</comment>
<reference evidence="6 7" key="1">
    <citation type="journal article" date="2013" name="Genome Announc.">
        <title>Draft genome sequences for three mercury-methylating, sulfate-reducing bacteria.</title>
        <authorList>
            <person name="Brown S.D."/>
            <person name="Hurt R.A.Jr."/>
            <person name="Gilmour C.C."/>
            <person name="Elias D.A."/>
        </authorList>
    </citation>
    <scope>NUCLEOTIDE SEQUENCE [LARGE SCALE GENOMIC DNA]</scope>
    <source>
        <strain evidence="6 7">DSM 16529</strain>
    </source>
</reference>
<evidence type="ECO:0000256" key="5">
    <source>
        <dbReference type="HAMAP-Rule" id="MF_00416"/>
    </source>
</evidence>
<evidence type="ECO:0000256" key="2">
    <source>
        <dbReference type="ARBA" id="ARBA00004117"/>
    </source>
</evidence>